<evidence type="ECO:0000256" key="6">
    <source>
        <dbReference type="ARBA" id="ARBA00022989"/>
    </source>
</evidence>
<keyword evidence="7 9" id="KW-0472">Membrane</keyword>
<feature type="transmembrane region" description="Helical" evidence="9">
    <location>
        <begin position="184"/>
        <end position="205"/>
    </location>
</feature>
<dbReference type="PANTHER" id="PTHR30625:SF15">
    <property type="entry name" value="BIOPOLYMER TRANSPORT PROTEIN EXBB"/>
    <property type="match status" value="1"/>
</dbReference>
<evidence type="ECO:0000256" key="5">
    <source>
        <dbReference type="ARBA" id="ARBA00022927"/>
    </source>
</evidence>
<keyword evidence="5 8" id="KW-0653">Protein transport</keyword>
<reference evidence="11 12" key="1">
    <citation type="submission" date="2019-03" db="EMBL/GenBank/DDBJ databases">
        <title>Genomic Encyclopedia of Type Strains, Phase IV (KMG-IV): sequencing the most valuable type-strain genomes for metagenomic binning, comparative biology and taxonomic classification.</title>
        <authorList>
            <person name="Goeker M."/>
        </authorList>
    </citation>
    <scope>NUCLEOTIDE SEQUENCE [LARGE SCALE GENOMIC DNA]</scope>
    <source>
        <strain evidence="11 12">DSM 26377</strain>
    </source>
</reference>
<feature type="transmembrane region" description="Helical" evidence="9">
    <location>
        <begin position="37"/>
        <end position="57"/>
    </location>
</feature>
<evidence type="ECO:0000256" key="1">
    <source>
        <dbReference type="ARBA" id="ARBA00004651"/>
    </source>
</evidence>
<name>A0A4V3F669_9GAMM</name>
<dbReference type="Proteomes" id="UP000295341">
    <property type="component" value="Unassembled WGS sequence"/>
</dbReference>
<feature type="transmembrane region" description="Helical" evidence="9">
    <location>
        <begin position="141"/>
        <end position="164"/>
    </location>
</feature>
<dbReference type="OrthoDB" id="4045at2"/>
<gene>
    <name evidence="11" type="ORF">DFR24_0916</name>
</gene>
<evidence type="ECO:0000256" key="9">
    <source>
        <dbReference type="SAM" id="Phobius"/>
    </source>
</evidence>
<keyword evidence="6 9" id="KW-1133">Transmembrane helix</keyword>
<evidence type="ECO:0000313" key="12">
    <source>
        <dbReference type="Proteomes" id="UP000295341"/>
    </source>
</evidence>
<keyword evidence="4 9" id="KW-0812">Transmembrane</keyword>
<dbReference type="InterPro" id="IPR002898">
    <property type="entry name" value="MotA_ExbB_proton_chnl"/>
</dbReference>
<evidence type="ECO:0000256" key="4">
    <source>
        <dbReference type="ARBA" id="ARBA00022692"/>
    </source>
</evidence>
<dbReference type="InterPro" id="IPR050790">
    <property type="entry name" value="ExbB/TolQ_transport"/>
</dbReference>
<evidence type="ECO:0000313" key="11">
    <source>
        <dbReference type="EMBL" id="TDU31546.1"/>
    </source>
</evidence>
<dbReference type="AlphaFoldDB" id="A0A4V3F669"/>
<comment type="subcellular location">
    <subcellularLocation>
        <location evidence="1">Cell membrane</location>
        <topology evidence="1">Multi-pass membrane protein</topology>
    </subcellularLocation>
    <subcellularLocation>
        <location evidence="8">Membrane</location>
        <topology evidence="8">Multi-pass membrane protein</topology>
    </subcellularLocation>
</comment>
<dbReference type="Pfam" id="PF01618">
    <property type="entry name" value="MotA_ExbB"/>
    <property type="match status" value="1"/>
</dbReference>
<feature type="domain" description="MotA/TolQ/ExbB proton channel" evidence="10">
    <location>
        <begin position="94"/>
        <end position="217"/>
    </location>
</feature>
<dbReference type="GO" id="GO:0005886">
    <property type="term" value="C:plasma membrane"/>
    <property type="evidence" value="ECO:0007669"/>
    <property type="project" value="UniProtKB-SubCell"/>
</dbReference>
<evidence type="ECO:0000256" key="3">
    <source>
        <dbReference type="ARBA" id="ARBA00022475"/>
    </source>
</evidence>
<comment type="similarity">
    <text evidence="8">Belongs to the exbB/tolQ family.</text>
</comment>
<protein>
    <submittedName>
        <fullName evidence="11">Outer membrane transport energization protein ExbB</fullName>
    </submittedName>
</protein>
<keyword evidence="3" id="KW-1003">Cell membrane</keyword>
<comment type="caution">
    <text evidence="11">The sequence shown here is derived from an EMBL/GenBank/DDBJ whole genome shotgun (WGS) entry which is preliminary data.</text>
</comment>
<keyword evidence="12" id="KW-1185">Reference proteome</keyword>
<dbReference type="EMBL" id="SOBT01000008">
    <property type="protein sequence ID" value="TDU31546.1"/>
    <property type="molecule type" value="Genomic_DNA"/>
</dbReference>
<evidence type="ECO:0000259" key="10">
    <source>
        <dbReference type="Pfam" id="PF01618"/>
    </source>
</evidence>
<dbReference type="GO" id="GO:0017038">
    <property type="term" value="P:protein import"/>
    <property type="evidence" value="ECO:0007669"/>
    <property type="project" value="TreeGrafter"/>
</dbReference>
<organism evidence="11 12">
    <name type="scientific">Panacagrimonas perspica</name>
    <dbReference type="NCBI Taxonomy" id="381431"/>
    <lineage>
        <taxon>Bacteria</taxon>
        <taxon>Pseudomonadati</taxon>
        <taxon>Pseudomonadota</taxon>
        <taxon>Gammaproteobacteria</taxon>
        <taxon>Nevskiales</taxon>
        <taxon>Nevskiaceae</taxon>
        <taxon>Panacagrimonas</taxon>
    </lineage>
</organism>
<evidence type="ECO:0000256" key="7">
    <source>
        <dbReference type="ARBA" id="ARBA00023136"/>
    </source>
</evidence>
<sequence>MRRRIRAASARPASSQRRRVEISVSGLIEWLRLGGPAMLLLVLLSITALTLVIIKLWEFSERRIGERGFVATAFAAWDRGQADQAIAAMSGTPSPLAAVLSQAMQTLRDAALTDAQARERIERSAIEQLDSARGHLRTLDLIGNLAPLLGLLGTVLGMIDAFQALQAAGDRVEPSILSGGIWKALLTTAVGLGIAISAVAAVGYFDRRIELLQQAMESALTRLLTTPRRPG</sequence>
<accession>A0A4V3F669</accession>
<proteinExistence type="inferred from homology"/>
<evidence type="ECO:0000256" key="8">
    <source>
        <dbReference type="RuleBase" id="RU004057"/>
    </source>
</evidence>
<dbReference type="PANTHER" id="PTHR30625">
    <property type="entry name" value="PROTEIN TOLQ"/>
    <property type="match status" value="1"/>
</dbReference>
<keyword evidence="2 8" id="KW-0813">Transport</keyword>
<evidence type="ECO:0000256" key="2">
    <source>
        <dbReference type="ARBA" id="ARBA00022448"/>
    </source>
</evidence>